<evidence type="ECO:0000313" key="7">
    <source>
        <dbReference type="Ensembl" id="ENSOMYP00000010493.2"/>
    </source>
</evidence>
<evidence type="ECO:0000313" key="8">
    <source>
        <dbReference type="Proteomes" id="UP000694395"/>
    </source>
</evidence>
<dbReference type="Pfam" id="PF13895">
    <property type="entry name" value="Ig_2"/>
    <property type="match status" value="2"/>
</dbReference>
<reference evidence="7" key="1">
    <citation type="submission" date="2020-07" db="EMBL/GenBank/DDBJ databases">
        <title>A long reads based de novo assembly of the rainbow trout Arlee double haploid line genome.</title>
        <authorList>
            <person name="Gao G."/>
            <person name="Palti Y."/>
        </authorList>
    </citation>
    <scope>NUCLEOTIDE SEQUENCE [LARGE SCALE GENOMIC DNA]</scope>
</reference>
<dbReference type="GO" id="GO:0016020">
    <property type="term" value="C:membrane"/>
    <property type="evidence" value="ECO:0007669"/>
    <property type="project" value="InterPro"/>
</dbReference>
<dbReference type="InterPro" id="IPR003599">
    <property type="entry name" value="Ig_sub"/>
</dbReference>
<keyword evidence="5" id="KW-0472">Membrane</keyword>
<evidence type="ECO:0000256" key="1">
    <source>
        <dbReference type="ARBA" id="ARBA00040106"/>
    </source>
</evidence>
<dbReference type="InterPro" id="IPR003598">
    <property type="entry name" value="Ig_sub2"/>
</dbReference>
<dbReference type="InterPro" id="IPR003989">
    <property type="entry name" value="VCAM-1"/>
</dbReference>
<evidence type="ECO:0000259" key="6">
    <source>
        <dbReference type="PROSITE" id="PS50835"/>
    </source>
</evidence>
<dbReference type="Pfam" id="PF24518">
    <property type="entry name" value="Ig_CD22"/>
    <property type="match status" value="1"/>
</dbReference>
<dbReference type="GeneTree" id="ENSGT01010000222294"/>
<evidence type="ECO:0000256" key="3">
    <source>
        <dbReference type="ARBA" id="ARBA00045430"/>
    </source>
</evidence>
<feature type="transmembrane region" description="Helical" evidence="5">
    <location>
        <begin position="308"/>
        <end position="328"/>
    </location>
</feature>
<keyword evidence="5" id="KW-0812">Transmembrane</keyword>
<comment type="subunit">
    <text evidence="4">Predominantly monomer of isoform CD22-beta. Also found as heterodimer of isoform CD22-beta and a shorter isoform. Interacts with PTPN6/SHP-1, LYN, SYK, PIK3R1/PIK3R2 and PLCG1 upon phosphorylation. Interacts with GRB2, INPP5D and SHC1 upon phosphorylation. May form a complex with INPP5D/SHIP, GRB2 and SHC1.</text>
</comment>
<dbReference type="GO" id="GO:0098609">
    <property type="term" value="P:cell-cell adhesion"/>
    <property type="evidence" value="ECO:0007669"/>
    <property type="project" value="InterPro"/>
</dbReference>
<name>A0A8C7NP14_ONCMY</name>
<dbReference type="InterPro" id="IPR056386">
    <property type="entry name" value="Ig_CD22"/>
</dbReference>
<dbReference type="Proteomes" id="UP000694395">
    <property type="component" value="Chromosome 17"/>
</dbReference>
<keyword evidence="8" id="KW-1185">Reference proteome</keyword>
<dbReference type="PROSITE" id="PS50835">
    <property type="entry name" value="IG_LIKE"/>
    <property type="match status" value="2"/>
</dbReference>
<dbReference type="SMART" id="SM00409">
    <property type="entry name" value="IG"/>
    <property type="match status" value="3"/>
</dbReference>
<evidence type="ECO:0000256" key="2">
    <source>
        <dbReference type="ARBA" id="ARBA00041781"/>
    </source>
</evidence>
<evidence type="ECO:0000256" key="5">
    <source>
        <dbReference type="SAM" id="Phobius"/>
    </source>
</evidence>
<comment type="function">
    <text evidence="3">Most highly expressed siglec (sialic acid-binding immunoglobulin-like lectin) on B-cells that plays a role in various aspects of B-cell biology including differentiation, antigen presentation, and trafficking to bone marrow. Binds to alpha 2,6-linked sialic acid residues of surface molecules such as CD22 itself, CD45 and IgM in a cis configuration. Can also bind to ligands on other cells as an adhesion molecule in a trans configuration. Acts as an inhibitory coreceptor on the surface of B-cells and inhibits B-cell receptor induced signaling, characterized by inhibition of the calcium mobilization and cellular activation. Mechanistically, the immunoreceptor tyrosine-based inhibitory motif domain is phosphorylated by the Src kinase LYN, which in turn leads to the recruitment of the protein tyrosine phosphatase 1/PTPN6, leading to the negative regulation of BCR signaling. If this negative signaling from is of sufficient strength, apoptosis of the B-cell can be induced.</text>
</comment>
<keyword evidence="5" id="KW-1133">Transmembrane helix</keyword>
<dbReference type="InterPro" id="IPR013783">
    <property type="entry name" value="Ig-like_fold"/>
</dbReference>
<dbReference type="PANTHER" id="PTHR46013">
    <property type="entry name" value="VASCULAR CELL ADHESION MOLECULE 1"/>
    <property type="match status" value="1"/>
</dbReference>
<feature type="domain" description="Ig-like" evidence="6">
    <location>
        <begin position="113"/>
        <end position="203"/>
    </location>
</feature>
<accession>A0A8C7NP14</accession>
<evidence type="ECO:0000256" key="4">
    <source>
        <dbReference type="ARBA" id="ARBA00046458"/>
    </source>
</evidence>
<sequence>MTFSVVLGQDGWSVTYTKNRICVLKGSSVELSCSYTYPSGHKVTTAFWFTELGTGVEPDSLGQDPEYSGRLEYHGDKKNGQSLKITDLGESDSAEYKFRFMTNQEKGKYMGSPGVTLSVTDAVLEMVPTSVSESESVTLICRTKCTLDPIAAFIWYKNGQPIPNSNTSSPVYILFSVSNEDTGRYSCAVEGHEDLPSAEETLTVRYGPRNTSVSVSPSGEIVEGSLVTLTCSSDANPPVDKYTWYKKNIASPKASGQSYSITSISSEDRGDYYCEAMNIRGTETSIPVHINVMCKYVIISVTPPPSHLVTLIYCIMTVSFTLFSLLLCSLSISRSLQSVHHDPNSDTYTGLNVKTSSTDYDTLAVSLLLCVCV</sequence>
<dbReference type="PRINTS" id="PR01474">
    <property type="entry name" value="VCAM1"/>
</dbReference>
<dbReference type="Gene3D" id="2.60.40.10">
    <property type="entry name" value="Immunoglobulins"/>
    <property type="match status" value="3"/>
</dbReference>
<protein>
    <recommendedName>
        <fullName evidence="1">B-cell receptor CD22</fullName>
    </recommendedName>
    <alternativeName>
        <fullName evidence="2">Sialic acid-binding Ig-like lectin 2</fullName>
    </alternativeName>
</protein>
<dbReference type="SUPFAM" id="SSF48726">
    <property type="entry name" value="Immunoglobulin"/>
    <property type="match status" value="3"/>
</dbReference>
<dbReference type="Ensembl" id="ENSOMYT00000011615.2">
    <property type="protein sequence ID" value="ENSOMYP00000010493.2"/>
    <property type="gene ID" value="ENSOMYG00000005276.2"/>
</dbReference>
<proteinExistence type="predicted"/>
<dbReference type="AlphaFoldDB" id="A0A8C7NP14"/>
<dbReference type="SMART" id="SM00408">
    <property type="entry name" value="IGc2"/>
    <property type="match status" value="2"/>
</dbReference>
<organism evidence="7 8">
    <name type="scientific">Oncorhynchus mykiss</name>
    <name type="common">Rainbow trout</name>
    <name type="synonym">Salmo gairdneri</name>
    <dbReference type="NCBI Taxonomy" id="8022"/>
    <lineage>
        <taxon>Eukaryota</taxon>
        <taxon>Metazoa</taxon>
        <taxon>Chordata</taxon>
        <taxon>Craniata</taxon>
        <taxon>Vertebrata</taxon>
        <taxon>Euteleostomi</taxon>
        <taxon>Actinopterygii</taxon>
        <taxon>Neopterygii</taxon>
        <taxon>Teleostei</taxon>
        <taxon>Protacanthopterygii</taxon>
        <taxon>Salmoniformes</taxon>
        <taxon>Salmonidae</taxon>
        <taxon>Salmoninae</taxon>
        <taxon>Oncorhynchus</taxon>
    </lineage>
</organism>
<reference evidence="7" key="2">
    <citation type="submission" date="2025-08" db="UniProtKB">
        <authorList>
            <consortium name="Ensembl"/>
        </authorList>
    </citation>
    <scope>IDENTIFICATION</scope>
</reference>
<dbReference type="InterPro" id="IPR036179">
    <property type="entry name" value="Ig-like_dom_sf"/>
</dbReference>
<dbReference type="PANTHER" id="PTHR46013:SF4">
    <property type="entry name" value="B-CELL RECEPTOR CD22-RELATED"/>
    <property type="match status" value="1"/>
</dbReference>
<feature type="domain" description="Ig-like" evidence="6">
    <location>
        <begin position="208"/>
        <end position="291"/>
    </location>
</feature>
<dbReference type="InterPro" id="IPR007110">
    <property type="entry name" value="Ig-like_dom"/>
</dbReference>
<reference evidence="7" key="3">
    <citation type="submission" date="2025-09" db="UniProtKB">
        <authorList>
            <consortium name="Ensembl"/>
        </authorList>
    </citation>
    <scope>IDENTIFICATION</scope>
</reference>